<sequence>MPLSSALAPSLVDEPAVIPEVVEPSAAVEPVALSSFGKVTGLLAAVTGTARTRAPSPSLSSPLPLYPASPAATPPSPRFVTPLFTPPPLFAPDFSSPIVPEVIPNALLDGLEGSDSGIKTAQG</sequence>
<dbReference type="EMBL" id="MLYV02000161">
    <property type="protein sequence ID" value="PSS34051.1"/>
    <property type="molecule type" value="Genomic_DNA"/>
</dbReference>
<reference evidence="1 2" key="1">
    <citation type="submission" date="2018-02" db="EMBL/GenBank/DDBJ databases">
        <title>Genome sequence of the basidiomycete white-rot fungus Phlebia centrifuga.</title>
        <authorList>
            <person name="Granchi Z."/>
            <person name="Peng M."/>
            <person name="de Vries R.P."/>
            <person name="Hilden K."/>
            <person name="Makela M.R."/>
            <person name="Grigoriev I."/>
            <person name="Riley R."/>
        </authorList>
    </citation>
    <scope>NUCLEOTIDE SEQUENCE [LARGE SCALE GENOMIC DNA]</scope>
    <source>
        <strain evidence="1 2">FBCC195</strain>
    </source>
</reference>
<organism evidence="1 2">
    <name type="scientific">Hermanssonia centrifuga</name>
    <dbReference type="NCBI Taxonomy" id="98765"/>
    <lineage>
        <taxon>Eukaryota</taxon>
        <taxon>Fungi</taxon>
        <taxon>Dikarya</taxon>
        <taxon>Basidiomycota</taxon>
        <taxon>Agaricomycotina</taxon>
        <taxon>Agaricomycetes</taxon>
        <taxon>Polyporales</taxon>
        <taxon>Meruliaceae</taxon>
        <taxon>Hermanssonia</taxon>
    </lineage>
</organism>
<evidence type="ECO:0000313" key="2">
    <source>
        <dbReference type="Proteomes" id="UP000186601"/>
    </source>
</evidence>
<keyword evidence="2" id="KW-1185">Reference proteome</keyword>
<comment type="caution">
    <text evidence="1">The sequence shown here is derived from an EMBL/GenBank/DDBJ whole genome shotgun (WGS) entry which is preliminary data.</text>
</comment>
<accession>A0A2R6RVL2</accession>
<protein>
    <submittedName>
        <fullName evidence="1">Uncharacterized protein</fullName>
    </submittedName>
</protein>
<dbReference type="Proteomes" id="UP000186601">
    <property type="component" value="Unassembled WGS sequence"/>
</dbReference>
<name>A0A2R6RVL2_9APHY</name>
<evidence type="ECO:0000313" key="1">
    <source>
        <dbReference type="EMBL" id="PSS34051.1"/>
    </source>
</evidence>
<proteinExistence type="predicted"/>
<gene>
    <name evidence="1" type="ORF">PHLCEN_2v1896</name>
</gene>
<dbReference type="AlphaFoldDB" id="A0A2R6RVL2"/>